<evidence type="ECO:0000313" key="2">
    <source>
        <dbReference type="Proteomes" id="UP000041254"/>
    </source>
</evidence>
<protein>
    <submittedName>
        <fullName evidence="1">Uncharacterized protein</fullName>
    </submittedName>
</protein>
<reference evidence="1 2" key="1">
    <citation type="submission" date="2014-11" db="EMBL/GenBank/DDBJ databases">
        <authorList>
            <person name="Zhu J."/>
            <person name="Qi W."/>
            <person name="Song R."/>
        </authorList>
    </citation>
    <scope>NUCLEOTIDE SEQUENCE [LARGE SCALE GENOMIC DNA]</scope>
</reference>
<keyword evidence="2" id="KW-1185">Reference proteome</keyword>
<proteinExistence type="predicted"/>
<dbReference type="AlphaFoldDB" id="A0A0G4GXV5"/>
<sequence length="344" mass="40601">MGAVSSYIVSNYHPECPPNTHGLGDVDECHHTAPDRVFAALDKYLFIRKANVEAIRKGPDEPRLSGRLFDWCMTFCRDSHCLLPDHASEMFSQCRQRYHERTTGGGGLNEDEKEHEKDKTYHSGPDYWCSIVKKDGVPFIMNGGRRRCPRSYFWCRHLKSVNETQFCQRLTRCMHQFDPNALEYKKVEGRAADAREDSLVGEKRKLFKLSLRPYRVQYQRFENRYREETHEECIKLVAFLNGENPLKDMDKEQQYRVFFGEGIDRSENQQRHLSMAHYAVWWVSQQGDEMRAKLRREWDILRGRARRSNTTWMDYMPQREDFAYGYGRKHGFGTDIDNQGLIAK</sequence>
<organism evidence="1 2">
    <name type="scientific">Vitrella brassicaformis (strain CCMP3155)</name>
    <dbReference type="NCBI Taxonomy" id="1169540"/>
    <lineage>
        <taxon>Eukaryota</taxon>
        <taxon>Sar</taxon>
        <taxon>Alveolata</taxon>
        <taxon>Colpodellida</taxon>
        <taxon>Vitrellaceae</taxon>
        <taxon>Vitrella</taxon>
    </lineage>
</organism>
<dbReference type="VEuPathDB" id="CryptoDB:Vbra_19038"/>
<gene>
    <name evidence="1" type="ORF">Vbra_19038</name>
</gene>
<dbReference type="Proteomes" id="UP000041254">
    <property type="component" value="Unassembled WGS sequence"/>
</dbReference>
<accession>A0A0G4GXV5</accession>
<evidence type="ECO:0000313" key="1">
    <source>
        <dbReference type="EMBL" id="CEM35959.1"/>
    </source>
</evidence>
<dbReference type="InParanoid" id="A0A0G4GXV5"/>
<dbReference type="EMBL" id="CDMY01000869">
    <property type="protein sequence ID" value="CEM35959.1"/>
    <property type="molecule type" value="Genomic_DNA"/>
</dbReference>
<name>A0A0G4GXV5_VITBC</name>